<evidence type="ECO:0000256" key="1">
    <source>
        <dbReference type="ARBA" id="ARBA00006914"/>
    </source>
</evidence>
<evidence type="ECO:0000259" key="4">
    <source>
        <dbReference type="SMART" id="SM00382"/>
    </source>
</evidence>
<dbReference type="Pfam" id="PF00004">
    <property type="entry name" value="AAA"/>
    <property type="match status" value="1"/>
</dbReference>
<dbReference type="GO" id="GO:0016887">
    <property type="term" value="F:ATP hydrolysis activity"/>
    <property type="evidence" value="ECO:0007669"/>
    <property type="project" value="InterPro"/>
</dbReference>
<reference evidence="5 6" key="1">
    <citation type="submission" date="2019-07" db="EMBL/GenBank/DDBJ databases">
        <title>Whole genome shotgun sequence of Cellulomonas terrae NBRC 100819.</title>
        <authorList>
            <person name="Hosoyama A."/>
            <person name="Uohara A."/>
            <person name="Ohji S."/>
            <person name="Ichikawa N."/>
        </authorList>
    </citation>
    <scope>NUCLEOTIDE SEQUENCE [LARGE SCALE GENOMIC DNA]</scope>
    <source>
        <strain evidence="5 6">NBRC 100819</strain>
    </source>
</reference>
<evidence type="ECO:0000256" key="2">
    <source>
        <dbReference type="ARBA" id="ARBA00022741"/>
    </source>
</evidence>
<keyword evidence="6" id="KW-1185">Reference proteome</keyword>
<name>A0A511JHM3_9CELL</name>
<dbReference type="InterPro" id="IPR054472">
    <property type="entry name" value="WHD"/>
</dbReference>
<comment type="caution">
    <text evidence="5">The sequence shown here is derived from an EMBL/GenBank/DDBJ whole genome shotgun (WGS) entry which is preliminary data.</text>
</comment>
<evidence type="ECO:0000313" key="5">
    <source>
        <dbReference type="EMBL" id="GEL97435.1"/>
    </source>
</evidence>
<dbReference type="GO" id="GO:0005524">
    <property type="term" value="F:ATP binding"/>
    <property type="evidence" value="ECO:0007669"/>
    <property type="project" value="UniProtKB-KW"/>
</dbReference>
<proteinExistence type="inferred from homology"/>
<keyword evidence="3" id="KW-0067">ATP-binding</keyword>
<evidence type="ECO:0000256" key="3">
    <source>
        <dbReference type="ARBA" id="ARBA00022840"/>
    </source>
</evidence>
<dbReference type="EMBL" id="BJWH01000003">
    <property type="protein sequence ID" value="GEL97435.1"/>
    <property type="molecule type" value="Genomic_DNA"/>
</dbReference>
<sequence length="646" mass="68233">MTVTSTATPDAGRQERSTTADRDLVVAELDVLRALVVGGDPAPARARLDGLRARTPGDSRLDEVAAAFDLSSFERATLLLASGPDLVGDVGRELAERTGQPFLTFAAALAILPDPHWDALTHTAPLRSWSLLRPQDASALLATPLLPDERVVHHLVGVETSDERLDGLSRPLETPPDLPPTHAAVAAEVVRRWAAEGLVVLRGPQPRSTREIAAAACATVGLEPRLVAASDLPTSGPELAALVRRMARESLLGRVGWVLDLEQAPPGLVPAVGRVVPTSEVPLVMTVSDRPGGAVAGGLDGLAVPVLRVPRLGAGERAGTYARALRRAGVHVPEPEVAAAAGTFDLALPDVRVAADEVAHGVSLWTACRRRPRADVGGLARVRSTTVGWDRLVLPDEQLAQLRALVAAARHRTTVLDAWGFAAASERGRGTAALFAGDSGTGKTFAAEVVAHDLALDLVHVDLSQVVDKYLGETEKRLAQLFDAAEDGGMVLLFDEADALFGKRSEVKDSHDRYANVEVGYLLQRLEAFGGLAVLTTNARSALDVAFTRRLSTIVTFPYPDRPARLRMWQQSLPPALPTADLDLGRLAEADLSGGAIAAAALQAAYLAADDGGVLTMSHLAQAVRWELAKNGRVANRGATGPRRPA</sequence>
<accession>A0A511JHM3</accession>
<dbReference type="Proteomes" id="UP000321049">
    <property type="component" value="Unassembled WGS sequence"/>
</dbReference>
<comment type="similarity">
    <text evidence="1">Belongs to the AAA ATPase family.</text>
</comment>
<dbReference type="PANTHER" id="PTHR23073">
    <property type="entry name" value="26S PROTEASOME REGULATORY SUBUNIT"/>
    <property type="match status" value="1"/>
</dbReference>
<dbReference type="SUPFAM" id="SSF52540">
    <property type="entry name" value="P-loop containing nucleoside triphosphate hydrolases"/>
    <property type="match status" value="1"/>
</dbReference>
<dbReference type="Gene3D" id="3.40.50.300">
    <property type="entry name" value="P-loop containing nucleotide triphosphate hydrolases"/>
    <property type="match status" value="1"/>
</dbReference>
<dbReference type="SMART" id="SM00382">
    <property type="entry name" value="AAA"/>
    <property type="match status" value="1"/>
</dbReference>
<evidence type="ECO:0000313" key="6">
    <source>
        <dbReference type="Proteomes" id="UP000321049"/>
    </source>
</evidence>
<feature type="domain" description="AAA+ ATPase" evidence="4">
    <location>
        <begin position="429"/>
        <end position="561"/>
    </location>
</feature>
<keyword evidence="2" id="KW-0547">Nucleotide-binding</keyword>
<dbReference type="InterPro" id="IPR027417">
    <property type="entry name" value="P-loop_NTPase"/>
</dbReference>
<dbReference type="Pfam" id="PF22977">
    <property type="entry name" value="WHD"/>
    <property type="match status" value="1"/>
</dbReference>
<dbReference type="InterPro" id="IPR003593">
    <property type="entry name" value="AAA+_ATPase"/>
</dbReference>
<organism evidence="5 6">
    <name type="scientific">Cellulomonas terrae</name>
    <dbReference type="NCBI Taxonomy" id="311234"/>
    <lineage>
        <taxon>Bacteria</taxon>
        <taxon>Bacillati</taxon>
        <taxon>Actinomycetota</taxon>
        <taxon>Actinomycetes</taxon>
        <taxon>Micrococcales</taxon>
        <taxon>Cellulomonadaceae</taxon>
        <taxon>Cellulomonas</taxon>
    </lineage>
</organism>
<dbReference type="CDD" id="cd19481">
    <property type="entry name" value="RecA-like_protease"/>
    <property type="match status" value="1"/>
</dbReference>
<dbReference type="AlphaFoldDB" id="A0A511JHM3"/>
<dbReference type="InterPro" id="IPR050221">
    <property type="entry name" value="26S_Proteasome_ATPase"/>
</dbReference>
<protein>
    <submittedName>
        <fullName evidence="5">ATPase</fullName>
    </submittedName>
</protein>
<gene>
    <name evidence="5" type="ORF">CTE05_09820</name>
</gene>
<dbReference type="InterPro" id="IPR003959">
    <property type="entry name" value="ATPase_AAA_core"/>
</dbReference>